<reference evidence="3 4" key="1">
    <citation type="submission" date="2018-01" db="EMBL/GenBank/DDBJ databases">
        <title>Harnessing the power of phylogenomics to disentangle the directionality and signatures of interkingdom host jumping in the parasitic fungal genus Tolypocladium.</title>
        <authorList>
            <person name="Quandt C.A."/>
            <person name="Patterson W."/>
            <person name="Spatafora J.W."/>
        </authorList>
    </citation>
    <scope>NUCLEOTIDE SEQUENCE [LARGE SCALE GENOMIC DNA]</scope>
    <source>
        <strain evidence="3 4">NRBC 100945</strain>
    </source>
</reference>
<evidence type="ECO:0000313" key="4">
    <source>
        <dbReference type="Proteomes" id="UP000237481"/>
    </source>
</evidence>
<dbReference type="PANTHER" id="PTHR44229:SF4">
    <property type="entry name" value="15-HYDROXYPROSTAGLANDIN DEHYDROGENASE [NAD(+)]"/>
    <property type="match status" value="1"/>
</dbReference>
<evidence type="ECO:0000256" key="2">
    <source>
        <dbReference type="ARBA" id="ARBA00023002"/>
    </source>
</evidence>
<gene>
    <name evidence="3" type="ORF">TPAR_06265</name>
</gene>
<dbReference type="STRING" id="94208.A0A2S4KTU2"/>
<dbReference type="AlphaFoldDB" id="A0A2S4KTU2"/>
<comment type="caution">
    <text evidence="3">The sequence shown here is derived from an EMBL/GenBank/DDBJ whole genome shotgun (WGS) entry which is preliminary data.</text>
</comment>
<dbReference type="Gene3D" id="3.40.50.720">
    <property type="entry name" value="NAD(P)-binding Rossmann-like Domain"/>
    <property type="match status" value="1"/>
</dbReference>
<evidence type="ECO:0000256" key="1">
    <source>
        <dbReference type="ARBA" id="ARBA00006484"/>
    </source>
</evidence>
<dbReference type="Proteomes" id="UP000237481">
    <property type="component" value="Unassembled WGS sequence"/>
</dbReference>
<evidence type="ECO:0008006" key="5">
    <source>
        <dbReference type="Google" id="ProtNLM"/>
    </source>
</evidence>
<organism evidence="3 4">
    <name type="scientific">Tolypocladium paradoxum</name>
    <dbReference type="NCBI Taxonomy" id="94208"/>
    <lineage>
        <taxon>Eukaryota</taxon>
        <taxon>Fungi</taxon>
        <taxon>Dikarya</taxon>
        <taxon>Ascomycota</taxon>
        <taxon>Pezizomycotina</taxon>
        <taxon>Sordariomycetes</taxon>
        <taxon>Hypocreomycetidae</taxon>
        <taxon>Hypocreales</taxon>
        <taxon>Ophiocordycipitaceae</taxon>
        <taxon>Tolypocladium</taxon>
    </lineage>
</organism>
<comment type="similarity">
    <text evidence="1">Belongs to the short-chain dehydrogenases/reductases (SDR) family.</text>
</comment>
<protein>
    <recommendedName>
        <fullName evidence="5">3-hydroxyacyl-CoA dehydrogenase type-2</fullName>
    </recommendedName>
</protein>
<proteinExistence type="inferred from homology"/>
<dbReference type="GO" id="GO:0016616">
    <property type="term" value="F:oxidoreductase activity, acting on the CH-OH group of donors, NAD or NADP as acceptor"/>
    <property type="evidence" value="ECO:0007669"/>
    <property type="project" value="TreeGrafter"/>
</dbReference>
<sequence>MLAIAHGLPFNDVADVSLGCAQGIGRGTVRQLCQAGARLVIADLNDAKGQDVVESLEKFGQEQRHVTYMHVDVSSYDSVLALFKSALDLHGRVDMAIHCAGITEIGGWFAPGTDIASVTTPPTTKVLEVNLFGSLYFTHVAVAAMGHNRAAQSSDNKSITLVSSIAGFKESPGLFTYSASKHGIVGLMRSSRAYLHSTRNVRINVICPWATDTQMIGGVRDIWTQNSLPMNDPDDVARIILQCAVDATIHGKAVYVADGKGFDIEEGLDRSEPDWLGEKQARDLAKGQAALGTVSDSDTSLACIISNGPSVQGSAWTGNKGSQ</sequence>
<name>A0A2S4KTU2_9HYPO</name>
<dbReference type="OrthoDB" id="5371740at2759"/>
<dbReference type="InterPro" id="IPR002347">
    <property type="entry name" value="SDR_fam"/>
</dbReference>
<evidence type="ECO:0000313" key="3">
    <source>
        <dbReference type="EMBL" id="POR33570.1"/>
    </source>
</evidence>
<dbReference type="PANTHER" id="PTHR44229">
    <property type="entry name" value="15-HYDROXYPROSTAGLANDIN DEHYDROGENASE [NAD(+)]"/>
    <property type="match status" value="1"/>
</dbReference>
<accession>A0A2S4KTU2</accession>
<dbReference type="SUPFAM" id="SSF51735">
    <property type="entry name" value="NAD(P)-binding Rossmann-fold domains"/>
    <property type="match status" value="1"/>
</dbReference>
<keyword evidence="2" id="KW-0560">Oxidoreductase</keyword>
<dbReference type="EMBL" id="PKSG01000679">
    <property type="protein sequence ID" value="POR33570.1"/>
    <property type="molecule type" value="Genomic_DNA"/>
</dbReference>
<dbReference type="PRINTS" id="PR00081">
    <property type="entry name" value="GDHRDH"/>
</dbReference>
<dbReference type="Pfam" id="PF00106">
    <property type="entry name" value="adh_short"/>
    <property type="match status" value="1"/>
</dbReference>
<dbReference type="InterPro" id="IPR036291">
    <property type="entry name" value="NAD(P)-bd_dom_sf"/>
</dbReference>
<keyword evidence="4" id="KW-1185">Reference proteome</keyword>
<dbReference type="GO" id="GO:0005737">
    <property type="term" value="C:cytoplasm"/>
    <property type="evidence" value="ECO:0007669"/>
    <property type="project" value="TreeGrafter"/>
</dbReference>